<keyword evidence="1" id="KW-0436">Ligase</keyword>
<protein>
    <recommendedName>
        <fullName evidence="2">long-chain-fatty-acid--CoA ligase</fullName>
        <ecNumber evidence="2">6.2.1.3</ecNumber>
    </recommendedName>
</protein>
<dbReference type="InterPro" id="IPR025110">
    <property type="entry name" value="AMP-bd_C"/>
</dbReference>
<accession>A0AAE8W380</accession>
<dbReference type="Gene3D" id="3.30.300.30">
    <property type="match status" value="1"/>
</dbReference>
<dbReference type="Pfam" id="PF13193">
    <property type="entry name" value="AMP-binding_C"/>
    <property type="match status" value="1"/>
</dbReference>
<evidence type="ECO:0000256" key="2">
    <source>
        <dbReference type="ARBA" id="ARBA00026121"/>
    </source>
</evidence>
<evidence type="ECO:0000313" key="6">
    <source>
        <dbReference type="Proteomes" id="UP000318720"/>
    </source>
</evidence>
<sequence>MWRKSRPPPDGRRDFRGTPRSHRHRRRTRLIMVEGYPMAPLEIEQAIAAHPDVAAALVFGVPDADTGERAIALVEPEPGRRIDPAALLDHLSGRLGAYKHPSEIAVVEKLPVLSSGKLGRQRLAAEYTSSHTG</sequence>
<evidence type="ECO:0000259" key="4">
    <source>
        <dbReference type="Pfam" id="PF13193"/>
    </source>
</evidence>
<feature type="domain" description="AMP-binding enzyme C-terminal" evidence="4">
    <location>
        <begin position="42"/>
        <end position="117"/>
    </location>
</feature>
<proteinExistence type="predicted"/>
<dbReference type="GO" id="GO:0004467">
    <property type="term" value="F:long-chain fatty acid-CoA ligase activity"/>
    <property type="evidence" value="ECO:0007669"/>
    <property type="project" value="UniProtKB-EC"/>
</dbReference>
<feature type="region of interest" description="Disordered" evidence="3">
    <location>
        <begin position="1"/>
        <end position="27"/>
    </location>
</feature>
<feature type="compositionally biased region" description="Basic and acidic residues" evidence="3">
    <location>
        <begin position="7"/>
        <end position="17"/>
    </location>
</feature>
<evidence type="ECO:0000313" key="5">
    <source>
        <dbReference type="EMBL" id="TQE35325.1"/>
    </source>
</evidence>
<dbReference type="EMBL" id="SPAZ01000112">
    <property type="protein sequence ID" value="TQE35325.1"/>
    <property type="molecule type" value="Genomic_DNA"/>
</dbReference>
<dbReference type="SUPFAM" id="SSF56801">
    <property type="entry name" value="Acetyl-CoA synthetase-like"/>
    <property type="match status" value="1"/>
</dbReference>
<organism evidence="5 6">
    <name type="scientific">Streptomyces ipomoeae</name>
    <dbReference type="NCBI Taxonomy" id="103232"/>
    <lineage>
        <taxon>Bacteria</taxon>
        <taxon>Bacillati</taxon>
        <taxon>Actinomycetota</taxon>
        <taxon>Actinomycetes</taxon>
        <taxon>Kitasatosporales</taxon>
        <taxon>Streptomycetaceae</taxon>
        <taxon>Streptomyces</taxon>
    </lineage>
</organism>
<dbReference type="PANTHER" id="PTHR43767">
    <property type="entry name" value="LONG-CHAIN-FATTY-ACID--COA LIGASE"/>
    <property type="match status" value="1"/>
</dbReference>
<dbReference type="AlphaFoldDB" id="A0AAE8W380"/>
<evidence type="ECO:0000256" key="3">
    <source>
        <dbReference type="SAM" id="MobiDB-lite"/>
    </source>
</evidence>
<dbReference type="Proteomes" id="UP000318720">
    <property type="component" value="Unassembled WGS sequence"/>
</dbReference>
<dbReference type="PANTHER" id="PTHR43767:SF8">
    <property type="entry name" value="LONG-CHAIN-FATTY-ACID--COA LIGASE"/>
    <property type="match status" value="1"/>
</dbReference>
<dbReference type="EC" id="6.2.1.3" evidence="2"/>
<comment type="caution">
    <text evidence="5">The sequence shown here is derived from an EMBL/GenBank/DDBJ whole genome shotgun (WGS) entry which is preliminary data.</text>
</comment>
<reference evidence="5 6" key="1">
    <citation type="submission" date="2019-03" db="EMBL/GenBank/DDBJ databases">
        <title>Comparative genomic analyses of the sweetpotato soil rot pathogen, Streptomyces ipomoeae.</title>
        <authorList>
            <person name="Ruschel Soares N."/>
            <person name="Badger J.H."/>
            <person name="Huguet-Tapia J.C."/>
            <person name="Clark C.A."/>
            <person name="Pettis G.S."/>
        </authorList>
    </citation>
    <scope>NUCLEOTIDE SEQUENCE [LARGE SCALE GENOMIC DNA]</scope>
    <source>
        <strain evidence="5 6">88-35</strain>
    </source>
</reference>
<gene>
    <name evidence="5" type="ORF">Sipo8835_13290</name>
</gene>
<dbReference type="InterPro" id="IPR045851">
    <property type="entry name" value="AMP-bd_C_sf"/>
</dbReference>
<dbReference type="InterPro" id="IPR050237">
    <property type="entry name" value="ATP-dep_AMP-bd_enzyme"/>
</dbReference>
<name>A0AAE8W380_9ACTN</name>
<evidence type="ECO:0000256" key="1">
    <source>
        <dbReference type="ARBA" id="ARBA00022598"/>
    </source>
</evidence>